<accession>A0A3B0VI81</accession>
<protein>
    <recommendedName>
        <fullName evidence="1">HTH marR-type domain-containing protein</fullName>
    </recommendedName>
</protein>
<dbReference type="PROSITE" id="PS50995">
    <property type="entry name" value="HTH_MARR_2"/>
    <property type="match status" value="1"/>
</dbReference>
<dbReference type="InterPro" id="IPR036390">
    <property type="entry name" value="WH_DNA-bd_sf"/>
</dbReference>
<dbReference type="AlphaFoldDB" id="A0A3B0VI81"/>
<proteinExistence type="predicted"/>
<dbReference type="PANTHER" id="PTHR33164">
    <property type="entry name" value="TRANSCRIPTIONAL REGULATOR, MARR FAMILY"/>
    <property type="match status" value="1"/>
</dbReference>
<evidence type="ECO:0000259" key="1">
    <source>
        <dbReference type="PROSITE" id="PS50995"/>
    </source>
</evidence>
<dbReference type="Gene3D" id="1.10.10.10">
    <property type="entry name" value="Winged helix-like DNA-binding domain superfamily/Winged helix DNA-binding domain"/>
    <property type="match status" value="1"/>
</dbReference>
<feature type="non-terminal residue" evidence="2">
    <location>
        <position position="104"/>
    </location>
</feature>
<reference evidence="2" key="1">
    <citation type="submission" date="2018-06" db="EMBL/GenBank/DDBJ databases">
        <authorList>
            <person name="Zhirakovskaya E."/>
        </authorList>
    </citation>
    <scope>NUCLEOTIDE SEQUENCE</scope>
</reference>
<dbReference type="EMBL" id="UOEU01000210">
    <property type="protein sequence ID" value="VAW31384.1"/>
    <property type="molecule type" value="Genomic_DNA"/>
</dbReference>
<dbReference type="InterPro" id="IPR000835">
    <property type="entry name" value="HTH_MarR-typ"/>
</dbReference>
<dbReference type="GO" id="GO:0006950">
    <property type="term" value="P:response to stress"/>
    <property type="evidence" value="ECO:0007669"/>
    <property type="project" value="TreeGrafter"/>
</dbReference>
<name>A0A3B0VI81_9ZZZZ</name>
<dbReference type="Pfam" id="PF12802">
    <property type="entry name" value="MarR_2"/>
    <property type="match status" value="1"/>
</dbReference>
<dbReference type="SUPFAM" id="SSF46785">
    <property type="entry name" value="Winged helix' DNA-binding domain"/>
    <property type="match status" value="1"/>
</dbReference>
<dbReference type="PANTHER" id="PTHR33164:SF43">
    <property type="entry name" value="HTH-TYPE TRANSCRIPTIONAL REPRESSOR YETL"/>
    <property type="match status" value="1"/>
</dbReference>
<sequence>MSDDLSVEAYLYHHFHTIYVLLDDGDKRTFKQLDLTFTQYNFLRTLDAANADSLTVSEAAKILLCTRGNITRLVKRLEKSNLVRLGNDAHDQRLVRITLTAKGQ</sequence>
<gene>
    <name evidence="2" type="ORF">MNBD_CHLOROFLEXI01-2987</name>
</gene>
<dbReference type="InterPro" id="IPR036388">
    <property type="entry name" value="WH-like_DNA-bd_sf"/>
</dbReference>
<dbReference type="PRINTS" id="PR00598">
    <property type="entry name" value="HTHMARR"/>
</dbReference>
<dbReference type="GO" id="GO:0003700">
    <property type="term" value="F:DNA-binding transcription factor activity"/>
    <property type="evidence" value="ECO:0007669"/>
    <property type="project" value="InterPro"/>
</dbReference>
<organism evidence="2">
    <name type="scientific">hydrothermal vent metagenome</name>
    <dbReference type="NCBI Taxonomy" id="652676"/>
    <lineage>
        <taxon>unclassified sequences</taxon>
        <taxon>metagenomes</taxon>
        <taxon>ecological metagenomes</taxon>
    </lineage>
</organism>
<feature type="domain" description="HTH marR-type" evidence="1">
    <location>
        <begin position="8"/>
        <end position="104"/>
    </location>
</feature>
<evidence type="ECO:0000313" key="2">
    <source>
        <dbReference type="EMBL" id="VAW31384.1"/>
    </source>
</evidence>
<dbReference type="SMART" id="SM00347">
    <property type="entry name" value="HTH_MARR"/>
    <property type="match status" value="1"/>
</dbReference>
<dbReference type="InterPro" id="IPR039422">
    <property type="entry name" value="MarR/SlyA-like"/>
</dbReference>